<feature type="region of interest" description="Disordered" evidence="1">
    <location>
        <begin position="280"/>
        <end position="302"/>
    </location>
</feature>
<evidence type="ECO:0000313" key="3">
    <source>
        <dbReference type="Proteomes" id="UP000053317"/>
    </source>
</evidence>
<evidence type="ECO:0000313" key="2">
    <source>
        <dbReference type="EMBL" id="KKY16228.1"/>
    </source>
</evidence>
<reference evidence="2 3" key="2">
    <citation type="submission" date="2015-05" db="EMBL/GenBank/DDBJ databases">
        <authorList>
            <person name="Morales-Cruz A."/>
            <person name="Amrine K.C."/>
            <person name="Cantu D."/>
        </authorList>
    </citation>
    <scope>NUCLEOTIDE SEQUENCE [LARGE SCALE GENOMIC DNA]</scope>
    <source>
        <strain evidence="2">UCRPC4</strain>
    </source>
</reference>
<reference evidence="2 3" key="1">
    <citation type="submission" date="2015-05" db="EMBL/GenBank/DDBJ databases">
        <title>Distinctive expansion of gene families associated with plant cell wall degradation and secondary metabolism in the genomes of grapevine trunk pathogens.</title>
        <authorList>
            <person name="Lawrence D.P."/>
            <person name="Travadon R."/>
            <person name="Rolshausen P.E."/>
            <person name="Baumgartner K."/>
        </authorList>
    </citation>
    <scope>NUCLEOTIDE SEQUENCE [LARGE SCALE GENOMIC DNA]</scope>
    <source>
        <strain evidence="2">UCRPC4</strain>
    </source>
</reference>
<feature type="region of interest" description="Disordered" evidence="1">
    <location>
        <begin position="1"/>
        <end position="49"/>
    </location>
</feature>
<sequence>MQVLASHDERHRRFQRRNGTAAGKVPNGTKAADDGEAKASTTRSLRDRLNRPYEERDAELVVELLNVRKKLNFKETASEAADPATQQRSRERIKCYAYLAVWDNRPGSNSSEPICKQTQTCIFHPYQSSLGAPAVHVEMDHPFTIRANDLHVSVEKNGQRTMGIGDKYFLEIKVLPFTSNDMWPPIPILNKSDGSLNPDGTKRVFGSLEGYLVGNYLNLPFAPADAVPLSVAFDQGGRTHKTKYGFEVKSYWRSAPTPLEQRIKVEEPAAAPMSWIPDLQPVDTARQPKRKQKPASEPTKEVRRVAHLSDTLQFHLTSNHPKFSFSVEKEELGVDWNRPPRVYIKVEEAEIFRERASDHVKDPREMVWTAPKRPLDVDAYLNGDSRWLGGPLKKRKVVKPISERTKPTNLLAPPIFRLPSQVPDLKPPNRTRNPVPEPKVSQPTPFYASISHQVFEQGEECSESDDEIDQSWLKQKHTAKLQEQRHGWFENDIQRRLRIAFDSHLIDERLPNTRYVSDAFVRFLRKQEDAHWLWTEEGEVEILKLCSEMFEDRVMNEEVFAGIVQMLEERKKHSTSDSSPQITEAALSTMDARTCRQDTPAVKLCRRGGHMDP</sequence>
<protein>
    <submittedName>
        <fullName evidence="2">Putative polycomb protein vefs-box</fullName>
    </submittedName>
</protein>
<keyword evidence="3" id="KW-1185">Reference proteome</keyword>
<organism evidence="2 3">
    <name type="scientific">Phaeomoniella chlamydospora</name>
    <name type="common">Phaeoacremonium chlamydosporum</name>
    <dbReference type="NCBI Taxonomy" id="158046"/>
    <lineage>
        <taxon>Eukaryota</taxon>
        <taxon>Fungi</taxon>
        <taxon>Dikarya</taxon>
        <taxon>Ascomycota</taxon>
        <taxon>Pezizomycotina</taxon>
        <taxon>Eurotiomycetes</taxon>
        <taxon>Chaetothyriomycetidae</taxon>
        <taxon>Phaeomoniellales</taxon>
        <taxon>Phaeomoniellaceae</taxon>
        <taxon>Phaeomoniella</taxon>
    </lineage>
</organism>
<dbReference type="Proteomes" id="UP000053317">
    <property type="component" value="Unassembled WGS sequence"/>
</dbReference>
<dbReference type="AlphaFoldDB" id="A0A0G2FWN3"/>
<proteinExistence type="predicted"/>
<evidence type="ECO:0000256" key="1">
    <source>
        <dbReference type="SAM" id="MobiDB-lite"/>
    </source>
</evidence>
<accession>A0A0G2FWN3</accession>
<dbReference type="EMBL" id="LCWF01000165">
    <property type="protein sequence ID" value="KKY16228.1"/>
    <property type="molecule type" value="Genomic_DNA"/>
</dbReference>
<comment type="caution">
    <text evidence="2">The sequence shown here is derived from an EMBL/GenBank/DDBJ whole genome shotgun (WGS) entry which is preliminary data.</text>
</comment>
<gene>
    <name evidence="2" type="ORF">UCRPC4_g05991</name>
</gene>
<dbReference type="OrthoDB" id="166746at2759"/>
<dbReference type="CDD" id="cd21552">
    <property type="entry name" value="VEFS-box_ctSUZ12-like"/>
    <property type="match status" value="1"/>
</dbReference>
<name>A0A0G2FWN3_PHACM</name>
<feature type="region of interest" description="Disordered" evidence="1">
    <location>
        <begin position="418"/>
        <end position="442"/>
    </location>
</feature>
<feature type="compositionally biased region" description="Basic and acidic residues" evidence="1">
    <location>
        <begin position="1"/>
        <end position="11"/>
    </location>
</feature>